<dbReference type="InterPro" id="IPR018020">
    <property type="entry name" value="OHCU_decarboxylase"/>
</dbReference>
<keyword evidence="4" id="KW-0659">Purine metabolism</keyword>
<name>A0A6G9YFC5_9NOCA</name>
<dbReference type="InterPro" id="IPR036778">
    <property type="entry name" value="OHCU_decarboxylase_sf"/>
</dbReference>
<evidence type="ECO:0000256" key="1">
    <source>
        <dbReference type="ARBA" id="ARBA00001163"/>
    </source>
</evidence>
<keyword evidence="5" id="KW-0210">Decarboxylase</keyword>
<protein>
    <recommendedName>
        <fullName evidence="3">2-oxo-4-hydroxy-4-carboxy-5-ureidoimidazoline decarboxylase</fullName>
        <ecNumber evidence="3">4.1.1.97</ecNumber>
    </recommendedName>
</protein>
<proteinExistence type="predicted"/>
<evidence type="ECO:0000256" key="3">
    <source>
        <dbReference type="ARBA" id="ARBA00012257"/>
    </source>
</evidence>
<dbReference type="KEGG" id="nah:F5544_19125"/>
<evidence type="ECO:0000313" key="9">
    <source>
        <dbReference type="Proteomes" id="UP000503540"/>
    </source>
</evidence>
<dbReference type="Proteomes" id="UP000503540">
    <property type="component" value="Chromosome"/>
</dbReference>
<dbReference type="PANTHER" id="PTHR43466">
    <property type="entry name" value="2-OXO-4-HYDROXY-4-CARBOXY-5-UREIDOIMIDAZOLINE DECARBOXYLASE-RELATED"/>
    <property type="match status" value="1"/>
</dbReference>
<evidence type="ECO:0000256" key="5">
    <source>
        <dbReference type="ARBA" id="ARBA00022793"/>
    </source>
</evidence>
<keyword evidence="9" id="KW-1185">Reference proteome</keyword>
<organism evidence="8 9">
    <name type="scientific">Nocardia arthritidis</name>
    <dbReference type="NCBI Taxonomy" id="228602"/>
    <lineage>
        <taxon>Bacteria</taxon>
        <taxon>Bacillati</taxon>
        <taxon>Actinomycetota</taxon>
        <taxon>Actinomycetes</taxon>
        <taxon>Mycobacteriales</taxon>
        <taxon>Nocardiaceae</taxon>
        <taxon>Nocardia</taxon>
    </lineage>
</organism>
<feature type="domain" description="Oxo-4-hydroxy-4-carboxy-5-ureidoimidazoline decarboxylase" evidence="7">
    <location>
        <begin position="25"/>
        <end position="183"/>
    </location>
</feature>
<dbReference type="PANTHER" id="PTHR43466:SF1">
    <property type="entry name" value="2-OXO-4-HYDROXY-4-CARBOXY-5-UREIDOIMIDAZOLINE DECARBOXYLASE-RELATED"/>
    <property type="match status" value="1"/>
</dbReference>
<dbReference type="GO" id="GO:0019628">
    <property type="term" value="P:urate catabolic process"/>
    <property type="evidence" value="ECO:0007669"/>
    <property type="project" value="TreeGrafter"/>
</dbReference>
<evidence type="ECO:0000313" key="8">
    <source>
        <dbReference type="EMBL" id="QIS11693.1"/>
    </source>
</evidence>
<dbReference type="GO" id="GO:0006144">
    <property type="term" value="P:purine nucleobase metabolic process"/>
    <property type="evidence" value="ECO:0007669"/>
    <property type="project" value="UniProtKB-KW"/>
</dbReference>
<evidence type="ECO:0000256" key="4">
    <source>
        <dbReference type="ARBA" id="ARBA00022631"/>
    </source>
</evidence>
<dbReference type="InterPro" id="IPR017595">
    <property type="entry name" value="OHCU_decarboxylase-2"/>
</dbReference>
<dbReference type="NCBIfam" id="NF010372">
    <property type="entry name" value="PRK13798.1"/>
    <property type="match status" value="1"/>
</dbReference>
<evidence type="ECO:0000256" key="6">
    <source>
        <dbReference type="ARBA" id="ARBA00023239"/>
    </source>
</evidence>
<dbReference type="AlphaFoldDB" id="A0A6G9YFC5"/>
<dbReference type="EC" id="4.1.1.97" evidence="3"/>
<dbReference type="Pfam" id="PF09349">
    <property type="entry name" value="OHCU_decarbox"/>
    <property type="match status" value="1"/>
</dbReference>
<evidence type="ECO:0000256" key="2">
    <source>
        <dbReference type="ARBA" id="ARBA00004754"/>
    </source>
</evidence>
<accession>A0A6G9YFC5</accession>
<keyword evidence="6 8" id="KW-0456">Lyase</keyword>
<dbReference type="SUPFAM" id="SSF158694">
    <property type="entry name" value="UraD-Like"/>
    <property type="match status" value="1"/>
</dbReference>
<dbReference type="GO" id="GO:0051997">
    <property type="term" value="F:2-oxo-4-hydroxy-4-carboxy-5-ureidoimidazoline decarboxylase activity"/>
    <property type="evidence" value="ECO:0007669"/>
    <property type="project" value="UniProtKB-EC"/>
</dbReference>
<sequence>MRVYWADHRIWPHGGWMSNGIGWLNALPPDQAERELLTCCASPRWARTVASGLPYADAAVLIETATAAVRELAWPDVEAALAAHPRIGDRAETKGPHGLSEREAAWSRSEQSGAADADTAVLAALAQGNRDYEQRFGHVFLIRAAGRDAAEMLVELHKRLGNPPEVERDVVRDQLAEITGLRVAKLVEGHS</sequence>
<gene>
    <name evidence="8" type="primary">uraD</name>
    <name evidence="8" type="ORF">F5544_19125</name>
</gene>
<comment type="catalytic activity">
    <reaction evidence="1">
        <text>5-hydroxy-2-oxo-4-ureido-2,5-dihydro-1H-imidazole-5-carboxylate + H(+) = (S)-allantoin + CO2</text>
        <dbReference type="Rhea" id="RHEA:26301"/>
        <dbReference type="ChEBI" id="CHEBI:15378"/>
        <dbReference type="ChEBI" id="CHEBI:15678"/>
        <dbReference type="ChEBI" id="CHEBI:16526"/>
        <dbReference type="ChEBI" id="CHEBI:58639"/>
        <dbReference type="EC" id="4.1.1.97"/>
    </reaction>
</comment>
<reference evidence="8 9" key="1">
    <citation type="journal article" date="2019" name="ACS Chem. Biol.">
        <title>Identification and Mobilization of a Cryptic Antibiotic Biosynthesis Gene Locus from a Human-Pathogenic Nocardia Isolate.</title>
        <authorList>
            <person name="Herisse M."/>
            <person name="Ishida K."/>
            <person name="Porter J.L."/>
            <person name="Howden B."/>
            <person name="Hertweck C."/>
            <person name="Stinear T.P."/>
            <person name="Pidot S.J."/>
        </authorList>
    </citation>
    <scope>NUCLEOTIDE SEQUENCE [LARGE SCALE GENOMIC DNA]</scope>
    <source>
        <strain evidence="8 9">AUSMDU00012717</strain>
    </source>
</reference>
<dbReference type="Gene3D" id="1.10.3330.10">
    <property type="entry name" value="Oxo-4-hydroxy-4-carboxy-5-ureidoimidazoline decarboxylase"/>
    <property type="match status" value="1"/>
</dbReference>
<dbReference type="NCBIfam" id="TIGR03180">
    <property type="entry name" value="UraD_2"/>
    <property type="match status" value="1"/>
</dbReference>
<evidence type="ECO:0000259" key="7">
    <source>
        <dbReference type="Pfam" id="PF09349"/>
    </source>
</evidence>
<comment type="pathway">
    <text evidence="2">Purine metabolism; urate degradation; (S)-allantoin from urate: step 3/3.</text>
</comment>
<dbReference type="EMBL" id="CP046172">
    <property type="protein sequence ID" value="QIS11693.1"/>
    <property type="molecule type" value="Genomic_DNA"/>
</dbReference>